<feature type="domain" description="RNase H type-1" evidence="2">
    <location>
        <begin position="38"/>
        <end position="158"/>
    </location>
</feature>
<dbReference type="InterPro" id="IPR053151">
    <property type="entry name" value="RNase_H-like"/>
</dbReference>
<dbReference type="InterPro" id="IPR044730">
    <property type="entry name" value="RNase_H-like_dom_plant"/>
</dbReference>
<dbReference type="Pfam" id="PF13456">
    <property type="entry name" value="RVT_3"/>
    <property type="match status" value="1"/>
</dbReference>
<evidence type="ECO:0000313" key="4">
    <source>
        <dbReference type="Proteomes" id="UP000594261"/>
    </source>
</evidence>
<dbReference type="InterPro" id="IPR036397">
    <property type="entry name" value="RNaseH_sf"/>
</dbReference>
<dbReference type="CDD" id="cd06222">
    <property type="entry name" value="RNase_H_like"/>
    <property type="match status" value="1"/>
</dbReference>
<evidence type="ECO:0000259" key="2">
    <source>
        <dbReference type="Pfam" id="PF13456"/>
    </source>
</evidence>
<dbReference type="GO" id="GO:0004523">
    <property type="term" value="F:RNA-DNA hybrid ribonuclease activity"/>
    <property type="evidence" value="ECO:0007669"/>
    <property type="project" value="InterPro"/>
</dbReference>
<evidence type="ECO:0000256" key="1">
    <source>
        <dbReference type="SAM" id="MobiDB-lite"/>
    </source>
</evidence>
<dbReference type="Proteomes" id="UP000594261">
    <property type="component" value="Chromosome 12"/>
</dbReference>
<dbReference type="GO" id="GO:0003676">
    <property type="term" value="F:nucleic acid binding"/>
    <property type="evidence" value="ECO:0007669"/>
    <property type="project" value="InterPro"/>
</dbReference>
<dbReference type="PANTHER" id="PTHR47723:SF21">
    <property type="entry name" value="POLYNUCLEOTIDYL TRANSFERASE, RIBONUCLEASE H-LIKE SUPERFAMILY PROTEIN"/>
    <property type="match status" value="1"/>
</dbReference>
<protein>
    <recommendedName>
        <fullName evidence="2">RNase H type-1 domain-containing protein</fullName>
    </recommendedName>
</protein>
<dbReference type="SUPFAM" id="SSF53098">
    <property type="entry name" value="Ribonuclease H-like"/>
    <property type="match status" value="1"/>
</dbReference>
<evidence type="ECO:0000313" key="3">
    <source>
        <dbReference type="EnsemblPlants" id="QL12p021712:mrna:CDS:1"/>
    </source>
</evidence>
<dbReference type="InParanoid" id="A0A7N2N391"/>
<organism evidence="3 4">
    <name type="scientific">Quercus lobata</name>
    <name type="common">Valley oak</name>
    <dbReference type="NCBI Taxonomy" id="97700"/>
    <lineage>
        <taxon>Eukaryota</taxon>
        <taxon>Viridiplantae</taxon>
        <taxon>Streptophyta</taxon>
        <taxon>Embryophyta</taxon>
        <taxon>Tracheophyta</taxon>
        <taxon>Spermatophyta</taxon>
        <taxon>Magnoliopsida</taxon>
        <taxon>eudicotyledons</taxon>
        <taxon>Gunneridae</taxon>
        <taxon>Pentapetalae</taxon>
        <taxon>rosids</taxon>
        <taxon>fabids</taxon>
        <taxon>Fagales</taxon>
        <taxon>Fagaceae</taxon>
        <taxon>Quercus</taxon>
    </lineage>
</organism>
<feature type="region of interest" description="Disordered" evidence="1">
    <location>
        <begin position="1"/>
        <end position="20"/>
    </location>
</feature>
<dbReference type="Gramene" id="QL12p021712:mrna">
    <property type="protein sequence ID" value="QL12p021712:mrna:CDS:1"/>
    <property type="gene ID" value="QL12p021712"/>
</dbReference>
<dbReference type="InterPro" id="IPR012337">
    <property type="entry name" value="RNaseH-like_sf"/>
</dbReference>
<reference evidence="3 4" key="1">
    <citation type="journal article" date="2016" name="G3 (Bethesda)">
        <title>First Draft Assembly and Annotation of the Genome of a California Endemic Oak Quercus lobata Nee (Fagaceae).</title>
        <authorList>
            <person name="Sork V.L."/>
            <person name="Fitz-Gibbon S.T."/>
            <person name="Puiu D."/>
            <person name="Crepeau M."/>
            <person name="Gugger P.F."/>
            <person name="Sherman R."/>
            <person name="Stevens K."/>
            <person name="Langley C.H."/>
            <person name="Pellegrini M."/>
            <person name="Salzberg S.L."/>
        </authorList>
    </citation>
    <scope>NUCLEOTIDE SEQUENCE [LARGE SCALE GENOMIC DNA]</scope>
    <source>
        <strain evidence="3 4">cv. SW786</strain>
    </source>
</reference>
<sequence>MLHDYRDAQSHLSVPLPSSSVQQLERWKPPTGLNYKVNIDATIFPRQKASGFGVVIRNERGETMAAVSARGPLVQNSKEAEALACRKAVEVAMDLGFRDVTLEGDNISVMSSISSTSINRARLGFVYDDIRCMGRGFRTFHVNHVRRTANTVAHSLADAGLIEGEMVWLEQDPPPARDALYSDSCHISL</sequence>
<dbReference type="AlphaFoldDB" id="A0A7N2N391"/>
<dbReference type="Gene3D" id="3.30.420.10">
    <property type="entry name" value="Ribonuclease H-like superfamily/Ribonuclease H"/>
    <property type="match status" value="1"/>
</dbReference>
<keyword evidence="4" id="KW-1185">Reference proteome</keyword>
<reference evidence="3" key="2">
    <citation type="submission" date="2021-01" db="UniProtKB">
        <authorList>
            <consortium name="EnsemblPlants"/>
        </authorList>
    </citation>
    <scope>IDENTIFICATION</scope>
</reference>
<dbReference type="PANTHER" id="PTHR47723">
    <property type="entry name" value="OS05G0353850 PROTEIN"/>
    <property type="match status" value="1"/>
</dbReference>
<dbReference type="EnsemblPlants" id="QL12p021712:mrna">
    <property type="protein sequence ID" value="QL12p021712:mrna:CDS:1"/>
    <property type="gene ID" value="QL12p021712"/>
</dbReference>
<accession>A0A7N2N391</accession>
<dbReference type="OMA" id="YESIMLE"/>
<proteinExistence type="predicted"/>
<dbReference type="EMBL" id="LRBV02000012">
    <property type="status" value="NOT_ANNOTATED_CDS"/>
    <property type="molecule type" value="Genomic_DNA"/>
</dbReference>
<dbReference type="PROSITE" id="PS50890">
    <property type="entry name" value="PUA"/>
    <property type="match status" value="1"/>
</dbReference>
<dbReference type="InterPro" id="IPR002156">
    <property type="entry name" value="RNaseH_domain"/>
</dbReference>
<name>A0A7N2N391_QUELO</name>
<feature type="compositionally biased region" description="Low complexity" evidence="1">
    <location>
        <begin position="10"/>
        <end position="20"/>
    </location>
</feature>